<comment type="subcellular location">
    <subcellularLocation>
        <location evidence="1">Cell membrane</location>
        <topology evidence="1">Multi-pass membrane protein</topology>
    </subcellularLocation>
</comment>
<reference evidence="7 8" key="1">
    <citation type="submission" date="2020-08" db="EMBL/GenBank/DDBJ databases">
        <title>Genomic Encyclopedia of Archaeal and Bacterial Type Strains, Phase II (KMG-II): from individual species to whole genera.</title>
        <authorList>
            <person name="Goeker M."/>
        </authorList>
    </citation>
    <scope>NUCLEOTIDE SEQUENCE [LARGE SCALE GENOMIC DNA]</scope>
    <source>
        <strain evidence="7 8">DSM 23288</strain>
    </source>
</reference>
<dbReference type="Pfam" id="PF02653">
    <property type="entry name" value="BPD_transp_2"/>
    <property type="match status" value="1"/>
</dbReference>
<comment type="caution">
    <text evidence="7">The sequence shown here is derived from an EMBL/GenBank/DDBJ whole genome shotgun (WGS) entry which is preliminary data.</text>
</comment>
<dbReference type="GO" id="GO:0015658">
    <property type="term" value="F:branched-chain amino acid transmembrane transporter activity"/>
    <property type="evidence" value="ECO:0007669"/>
    <property type="project" value="InterPro"/>
</dbReference>
<feature type="transmembrane region" description="Helical" evidence="6">
    <location>
        <begin position="312"/>
        <end position="339"/>
    </location>
</feature>
<protein>
    <submittedName>
        <fullName evidence="7">Branched-chain amino acid transport system permease protein</fullName>
    </submittedName>
</protein>
<feature type="transmembrane region" description="Helical" evidence="6">
    <location>
        <begin position="58"/>
        <end position="78"/>
    </location>
</feature>
<evidence type="ECO:0000256" key="4">
    <source>
        <dbReference type="ARBA" id="ARBA00022989"/>
    </source>
</evidence>
<name>A0A840IFU1_9ACTN</name>
<accession>A0A840IFU1</accession>
<proteinExistence type="predicted"/>
<dbReference type="AlphaFoldDB" id="A0A840IFU1"/>
<evidence type="ECO:0000256" key="2">
    <source>
        <dbReference type="ARBA" id="ARBA00022475"/>
    </source>
</evidence>
<keyword evidence="5 6" id="KW-0472">Membrane</keyword>
<feature type="transmembrane region" description="Helical" evidence="6">
    <location>
        <begin position="262"/>
        <end position="279"/>
    </location>
</feature>
<dbReference type="Proteomes" id="UP000585272">
    <property type="component" value="Unassembled WGS sequence"/>
</dbReference>
<gene>
    <name evidence="7" type="ORF">BDZ31_003478</name>
</gene>
<evidence type="ECO:0000256" key="1">
    <source>
        <dbReference type="ARBA" id="ARBA00004651"/>
    </source>
</evidence>
<sequence length="348" mass="35036">MSTTNAAATSPNGRAPQMARIAASVRTGRGALLPGRLLLLAVVAAVVLLAGMTGDSPLTYSLVIGTIYGIAILGNNAITATLGEINLSAGAFMAIGAYTAAYTLREGWALPAVVLAVVVVSIVLGALIAIPTVRLTGLFTALATFALAYAIPDLTIALSSITGGDAGTAITPPIVGGTLIDGSSTTLLAIVVILFVALAAVSLWMFSRSVGSRLLTVGESPHAARSFGLRSTLLKIGVWTWAALLGGIAGLCYALAVGFLNPTVFTLFLSISLLAGGLVGGSRSVVGAWLGGLLVGTLPPNIQSVVPASASGIVFGVVLLLALLAGSGGLGQVLERWLVAPLMRRKGR</sequence>
<dbReference type="InterPro" id="IPR043428">
    <property type="entry name" value="LivM-like"/>
</dbReference>
<evidence type="ECO:0000313" key="8">
    <source>
        <dbReference type="Proteomes" id="UP000585272"/>
    </source>
</evidence>
<feature type="transmembrane region" description="Helical" evidence="6">
    <location>
        <begin position="85"/>
        <end position="102"/>
    </location>
</feature>
<dbReference type="RefSeq" id="WP_183343600.1">
    <property type="nucleotide sequence ID" value="NZ_JACHNU010000005.1"/>
</dbReference>
<dbReference type="PANTHER" id="PTHR30482:SF20">
    <property type="entry name" value="HIGH-AFFINITY BRANCHED-CHAIN AMINO ACID TRANSPORT SYSTEM PERMEASE PROTEIN LIVM"/>
    <property type="match status" value="1"/>
</dbReference>
<keyword evidence="2" id="KW-1003">Cell membrane</keyword>
<keyword evidence="3 6" id="KW-0812">Transmembrane</keyword>
<dbReference type="CDD" id="cd06581">
    <property type="entry name" value="TM_PBP1_LivM_like"/>
    <property type="match status" value="1"/>
</dbReference>
<evidence type="ECO:0000256" key="6">
    <source>
        <dbReference type="SAM" id="Phobius"/>
    </source>
</evidence>
<keyword evidence="4 6" id="KW-1133">Transmembrane helix</keyword>
<evidence type="ECO:0000256" key="5">
    <source>
        <dbReference type="ARBA" id="ARBA00023136"/>
    </source>
</evidence>
<evidence type="ECO:0000313" key="7">
    <source>
        <dbReference type="EMBL" id="MBB4663877.1"/>
    </source>
</evidence>
<dbReference type="InterPro" id="IPR001851">
    <property type="entry name" value="ABC_transp_permease"/>
</dbReference>
<feature type="transmembrane region" description="Helical" evidence="6">
    <location>
        <begin position="236"/>
        <end position="256"/>
    </location>
</feature>
<feature type="transmembrane region" description="Helical" evidence="6">
    <location>
        <begin position="187"/>
        <end position="206"/>
    </location>
</feature>
<feature type="transmembrane region" description="Helical" evidence="6">
    <location>
        <begin position="135"/>
        <end position="152"/>
    </location>
</feature>
<dbReference type="GO" id="GO:0005886">
    <property type="term" value="C:plasma membrane"/>
    <property type="evidence" value="ECO:0007669"/>
    <property type="project" value="UniProtKB-SubCell"/>
</dbReference>
<dbReference type="PANTHER" id="PTHR30482">
    <property type="entry name" value="HIGH-AFFINITY BRANCHED-CHAIN AMINO ACID TRANSPORT SYSTEM PERMEASE"/>
    <property type="match status" value="1"/>
</dbReference>
<dbReference type="EMBL" id="JACHNU010000005">
    <property type="protein sequence ID" value="MBB4663877.1"/>
    <property type="molecule type" value="Genomic_DNA"/>
</dbReference>
<keyword evidence="8" id="KW-1185">Reference proteome</keyword>
<evidence type="ECO:0000256" key="3">
    <source>
        <dbReference type="ARBA" id="ARBA00022692"/>
    </source>
</evidence>
<feature type="transmembrane region" description="Helical" evidence="6">
    <location>
        <begin position="33"/>
        <end position="52"/>
    </location>
</feature>
<organism evidence="7 8">
    <name type="scientific">Conexibacter arvalis</name>
    <dbReference type="NCBI Taxonomy" id="912552"/>
    <lineage>
        <taxon>Bacteria</taxon>
        <taxon>Bacillati</taxon>
        <taxon>Actinomycetota</taxon>
        <taxon>Thermoleophilia</taxon>
        <taxon>Solirubrobacterales</taxon>
        <taxon>Conexibacteraceae</taxon>
        <taxon>Conexibacter</taxon>
    </lineage>
</organism>
<feature type="transmembrane region" description="Helical" evidence="6">
    <location>
        <begin position="108"/>
        <end position="128"/>
    </location>
</feature>
<feature type="transmembrane region" description="Helical" evidence="6">
    <location>
        <begin position="286"/>
        <end position="306"/>
    </location>
</feature>